<reference evidence="7 8" key="1">
    <citation type="submission" date="2019-09" db="EMBL/GenBank/DDBJ databases">
        <authorList>
            <person name="Brejova B."/>
        </authorList>
    </citation>
    <scope>NUCLEOTIDE SEQUENCE [LARGE SCALE GENOMIC DNA]</scope>
</reference>
<evidence type="ECO:0000256" key="4">
    <source>
        <dbReference type="ARBA" id="ARBA00022691"/>
    </source>
</evidence>
<accession>A0A5E8BZM5</accession>
<proteinExistence type="inferred from homology"/>
<dbReference type="GO" id="GO:0036396">
    <property type="term" value="C:RNA N6-methyladenosine methyltransferase complex"/>
    <property type="evidence" value="ECO:0007669"/>
    <property type="project" value="TreeGrafter"/>
</dbReference>
<dbReference type="GO" id="GO:0032259">
    <property type="term" value="P:methylation"/>
    <property type="evidence" value="ECO:0007669"/>
    <property type="project" value="UniProtKB-KW"/>
</dbReference>
<dbReference type="AlphaFoldDB" id="A0A5E8BZM5"/>
<dbReference type="Pfam" id="PF05063">
    <property type="entry name" value="MT-A70"/>
    <property type="match status" value="1"/>
</dbReference>
<dbReference type="InterPro" id="IPR029063">
    <property type="entry name" value="SAM-dependent_MTases_sf"/>
</dbReference>
<keyword evidence="8" id="KW-1185">Reference proteome</keyword>
<dbReference type="OrthoDB" id="10262526at2759"/>
<organism evidence="7 8">
    <name type="scientific">Magnusiomyces paraingens</name>
    <dbReference type="NCBI Taxonomy" id="2606893"/>
    <lineage>
        <taxon>Eukaryota</taxon>
        <taxon>Fungi</taxon>
        <taxon>Dikarya</taxon>
        <taxon>Ascomycota</taxon>
        <taxon>Saccharomycotina</taxon>
        <taxon>Dipodascomycetes</taxon>
        <taxon>Dipodascales</taxon>
        <taxon>Dipodascaceae</taxon>
        <taxon>Magnusiomyces</taxon>
    </lineage>
</organism>
<dbReference type="EC" id="2.1.1.348" evidence="1"/>
<keyword evidence="4" id="KW-0949">S-adenosyl-L-methionine</keyword>
<keyword evidence="2" id="KW-0489">Methyltransferase</keyword>
<sequence>MIEISTLFKQLNRQTALESIQREAAIAEPAIPYTALCDKSANECSEKQCGTCNKIHFDAIVASNTDVSLGDCSYLNTCFKGKNCRYVHYHISLPDKVQKKIQEQSKFDTFIYPCEGVIHRKELTMQWINIDVRKLEFSALGQFAIVIADLAPWDIHTNTISHTPHIHEATSDEDMLQFHMECLQTEGVFFLWVTGRAIDIGRKCLRKWGYKHIEELIWCKTNQLSRTICTGRTGHWLNHSKEHVLMGRVKGNPQWLARRLDVDVIVSGTREKSHKPDELYHIAERMAGKHSRKLELFGGLRNLRPGWLTIGNELGSTHLVEPALVEKFGGTA</sequence>
<evidence type="ECO:0000313" key="8">
    <source>
        <dbReference type="Proteomes" id="UP000398389"/>
    </source>
</evidence>
<dbReference type="SUPFAM" id="SSF53335">
    <property type="entry name" value="S-adenosyl-L-methionine-dependent methyltransferases"/>
    <property type="match status" value="1"/>
</dbReference>
<name>A0A5E8BZM5_9ASCO</name>
<comment type="catalytic activity">
    <reaction evidence="5">
        <text>an adenosine in mRNA + S-adenosyl-L-methionine = an N(6)-methyladenosine in mRNA + S-adenosyl-L-homocysteine + H(+)</text>
        <dbReference type="Rhea" id="RHEA:55584"/>
        <dbReference type="Rhea" id="RHEA-COMP:12414"/>
        <dbReference type="Rhea" id="RHEA-COMP:12417"/>
        <dbReference type="ChEBI" id="CHEBI:15378"/>
        <dbReference type="ChEBI" id="CHEBI:57856"/>
        <dbReference type="ChEBI" id="CHEBI:59789"/>
        <dbReference type="ChEBI" id="CHEBI:74411"/>
        <dbReference type="ChEBI" id="CHEBI:74449"/>
        <dbReference type="EC" id="2.1.1.348"/>
    </reaction>
</comment>
<dbReference type="Proteomes" id="UP000398389">
    <property type="component" value="Unassembled WGS sequence"/>
</dbReference>
<dbReference type="GO" id="GO:0005634">
    <property type="term" value="C:nucleus"/>
    <property type="evidence" value="ECO:0007669"/>
    <property type="project" value="TreeGrafter"/>
</dbReference>
<dbReference type="PROSITE" id="PS51143">
    <property type="entry name" value="MT_A70"/>
    <property type="match status" value="1"/>
</dbReference>
<evidence type="ECO:0000256" key="1">
    <source>
        <dbReference type="ARBA" id="ARBA00012160"/>
    </source>
</evidence>
<evidence type="ECO:0000256" key="2">
    <source>
        <dbReference type="ARBA" id="ARBA00022603"/>
    </source>
</evidence>
<dbReference type="PANTHER" id="PTHR12829">
    <property type="entry name" value="N6-ADENOSINE-METHYLTRANSFERASE"/>
    <property type="match status" value="1"/>
</dbReference>
<evidence type="ECO:0000256" key="6">
    <source>
        <dbReference type="PROSITE-ProRule" id="PRU00489"/>
    </source>
</evidence>
<evidence type="ECO:0000256" key="3">
    <source>
        <dbReference type="ARBA" id="ARBA00022679"/>
    </source>
</evidence>
<dbReference type="RefSeq" id="XP_031854996.1">
    <property type="nucleotide sequence ID" value="XM_031999105.1"/>
</dbReference>
<protein>
    <recommendedName>
        <fullName evidence="1">mRNA m(6)A methyltransferase</fullName>
        <ecNumber evidence="1">2.1.1.348</ecNumber>
    </recommendedName>
</protein>
<evidence type="ECO:0000256" key="5">
    <source>
        <dbReference type="ARBA" id="ARBA00048957"/>
    </source>
</evidence>
<dbReference type="GeneID" id="43583205"/>
<dbReference type="PANTHER" id="PTHR12829:SF7">
    <property type="entry name" value="N6-ADENOSINE-METHYLTRANSFERASE CATALYTIC SUBUNIT"/>
    <property type="match status" value="1"/>
</dbReference>
<dbReference type="GO" id="GO:0001734">
    <property type="term" value="F:mRNA m(6)A methyltransferase activity"/>
    <property type="evidence" value="ECO:0007669"/>
    <property type="project" value="UniProtKB-EC"/>
</dbReference>
<comment type="similarity">
    <text evidence="6">Belongs to the MT-A70-like family.</text>
</comment>
<dbReference type="InterPro" id="IPR007757">
    <property type="entry name" value="MT-A70-like"/>
</dbReference>
<gene>
    <name evidence="7" type="ORF">SAPINGB_P004390</name>
</gene>
<dbReference type="EMBL" id="CABVLU010000003">
    <property type="protein sequence ID" value="VVT55037.1"/>
    <property type="molecule type" value="Genomic_DNA"/>
</dbReference>
<keyword evidence="3" id="KW-0808">Transferase</keyword>
<evidence type="ECO:0000313" key="7">
    <source>
        <dbReference type="EMBL" id="VVT55037.1"/>
    </source>
</evidence>